<dbReference type="PANTHER" id="PTHR33325">
    <property type="entry name" value="ZINC FINGER, CCHC-TYPE-RELATED"/>
    <property type="match status" value="1"/>
</dbReference>
<accession>A5B8K6</accession>
<name>A5B8K6_VITVI</name>
<dbReference type="PANTHER" id="PTHR33325:SF11">
    <property type="entry name" value="COLD SHOCK DOMAIN-CONTAINING PROTEIN 4-LIKE"/>
    <property type="match status" value="1"/>
</dbReference>
<protein>
    <submittedName>
        <fullName evidence="2">Uncharacterized protein</fullName>
    </submittedName>
</protein>
<proteinExistence type="predicted"/>
<evidence type="ECO:0000256" key="1">
    <source>
        <dbReference type="SAM" id="MobiDB-lite"/>
    </source>
</evidence>
<feature type="region of interest" description="Disordered" evidence="1">
    <location>
        <begin position="91"/>
        <end position="130"/>
    </location>
</feature>
<sequence length="241" mass="27535">MAHCPVAMLVVTGCNTRFQDWGIICFLFSAGLLYELNKLSGMMLSKSESKSRSSLIMSNITKLEFVTFDILGKNYLSWILDAEIHLDSRPTGSEPFPEVNAISSQTHGLGQGRGRGSGRNPRYHGSYSNNSHKMKASLHYQKWNNTKAKQENGKRLQDKPPKNHENNCYRYDMKGHWLRTCRMPKHLVDFYQTSIKAKGKEIEMNFTDGDGLNLTYYDIDFFGGPNEKTDHLINDEKINID</sequence>
<evidence type="ECO:0000313" key="2">
    <source>
        <dbReference type="EMBL" id="CAN69822.1"/>
    </source>
</evidence>
<organism evidence="2">
    <name type="scientific">Vitis vinifera</name>
    <name type="common">Grape</name>
    <dbReference type="NCBI Taxonomy" id="29760"/>
    <lineage>
        <taxon>Eukaryota</taxon>
        <taxon>Viridiplantae</taxon>
        <taxon>Streptophyta</taxon>
        <taxon>Embryophyta</taxon>
        <taxon>Tracheophyta</taxon>
        <taxon>Spermatophyta</taxon>
        <taxon>Magnoliopsida</taxon>
        <taxon>eudicotyledons</taxon>
        <taxon>Gunneridae</taxon>
        <taxon>Pentapetalae</taxon>
        <taxon>rosids</taxon>
        <taxon>Vitales</taxon>
        <taxon>Vitaceae</taxon>
        <taxon>Viteae</taxon>
        <taxon>Vitis</taxon>
    </lineage>
</organism>
<dbReference type="AlphaFoldDB" id="A5B8K6"/>
<gene>
    <name evidence="2" type="ORF">VITISV_030675</name>
</gene>
<dbReference type="EMBL" id="AM450436">
    <property type="protein sequence ID" value="CAN69822.1"/>
    <property type="molecule type" value="Genomic_DNA"/>
</dbReference>
<reference evidence="2" key="1">
    <citation type="journal article" date="2007" name="PLoS ONE">
        <title>The first genome sequence of an elite grapevine cultivar (Pinot noir Vitis vinifera L.): coping with a highly heterozygous genome.</title>
        <authorList>
            <person name="Velasco R."/>
            <person name="Zharkikh A."/>
            <person name="Troggio M."/>
            <person name="Cartwright D.A."/>
            <person name="Cestaro A."/>
            <person name="Pruss D."/>
            <person name="Pindo M."/>
            <person name="FitzGerald L.M."/>
            <person name="Vezzulli S."/>
            <person name="Reid J."/>
            <person name="Malacarne G."/>
            <person name="Iliev D."/>
            <person name="Coppola G."/>
            <person name="Wardell B."/>
            <person name="Micheletti D."/>
            <person name="Macalma T."/>
            <person name="Facci M."/>
            <person name="Mitchell J.T."/>
            <person name="Perazzolli M."/>
            <person name="Eldredge G."/>
            <person name="Gatto P."/>
            <person name="Oyzerski R."/>
            <person name="Moretto M."/>
            <person name="Gutin N."/>
            <person name="Stefanini M."/>
            <person name="Chen Y."/>
            <person name="Segala C."/>
            <person name="Davenport C."/>
            <person name="Dematte L."/>
            <person name="Mraz A."/>
            <person name="Battilana J."/>
            <person name="Stormo K."/>
            <person name="Costa F."/>
            <person name="Tao Q."/>
            <person name="Si-Ammour A."/>
            <person name="Harkins T."/>
            <person name="Lackey A."/>
            <person name="Perbost C."/>
            <person name="Taillon B."/>
            <person name="Stella A."/>
            <person name="Solovyev V."/>
            <person name="Fawcett J.A."/>
            <person name="Sterck L."/>
            <person name="Vandepoele K."/>
            <person name="Grando S.M."/>
            <person name="Toppo S."/>
            <person name="Moser C."/>
            <person name="Lanchbury J."/>
            <person name="Bogden R."/>
            <person name="Skolnick M."/>
            <person name="Sgaramella V."/>
            <person name="Bhatnagar S.K."/>
            <person name="Fontana P."/>
            <person name="Gutin A."/>
            <person name="Van de Peer Y."/>
            <person name="Salamini F."/>
            <person name="Viola R."/>
        </authorList>
    </citation>
    <scope>NUCLEOTIDE SEQUENCE</scope>
</reference>